<feature type="repeat" description="PPR" evidence="2">
    <location>
        <begin position="63"/>
        <end position="97"/>
    </location>
</feature>
<evidence type="ECO:0000256" key="2">
    <source>
        <dbReference type="PROSITE-ProRule" id="PRU00708"/>
    </source>
</evidence>
<name>A0A9Q0SWZ4_SALPP</name>
<dbReference type="NCBIfam" id="TIGR00756">
    <property type="entry name" value="PPR"/>
    <property type="match status" value="1"/>
</dbReference>
<gene>
    <name evidence="3" type="ORF">OIU79_014033</name>
</gene>
<sequence length="126" mass="13971">MKRSVYTKSCFTFPNHLLHSKLFSSVSDVEAQLRSLCAKPDNFHLDEAVSLFHKAVNSSPMLSQSACNYLMESLVKSKQYELAFSVYSRMTHAGVLPSFISLSGVIDSFVIAKKPQAGFRGLGVDF</sequence>
<reference evidence="3" key="2">
    <citation type="journal article" date="2023" name="Int. J. Mol. Sci.">
        <title>De Novo Assembly and Annotation of 11 Diverse Shrub Willow (Salix) Genomes Reveals Novel Gene Organization in Sex-Linked Regions.</title>
        <authorList>
            <person name="Hyden B."/>
            <person name="Feng K."/>
            <person name="Yates T.B."/>
            <person name="Jawdy S."/>
            <person name="Cereghino C."/>
            <person name="Smart L.B."/>
            <person name="Muchero W."/>
        </authorList>
    </citation>
    <scope>NUCLEOTIDE SEQUENCE</scope>
    <source>
        <tissue evidence="3">Shoot tip</tissue>
    </source>
</reference>
<evidence type="ECO:0000313" key="3">
    <source>
        <dbReference type="EMBL" id="KAJ6692195.1"/>
    </source>
</evidence>
<evidence type="ECO:0000256" key="1">
    <source>
        <dbReference type="ARBA" id="ARBA00022737"/>
    </source>
</evidence>
<accession>A0A9Q0SWZ4</accession>
<dbReference type="InterPro" id="IPR011990">
    <property type="entry name" value="TPR-like_helical_dom_sf"/>
</dbReference>
<protein>
    <recommendedName>
        <fullName evidence="5">Pentatricopeptide repeat-containing protein</fullName>
    </recommendedName>
</protein>
<keyword evidence="4" id="KW-1185">Reference proteome</keyword>
<dbReference type="AlphaFoldDB" id="A0A9Q0SWZ4"/>
<reference evidence="3" key="1">
    <citation type="submission" date="2022-11" db="EMBL/GenBank/DDBJ databases">
        <authorList>
            <person name="Hyden B.L."/>
            <person name="Feng K."/>
            <person name="Yates T."/>
            <person name="Jawdy S."/>
            <person name="Smart L.B."/>
            <person name="Muchero W."/>
        </authorList>
    </citation>
    <scope>NUCLEOTIDE SEQUENCE</scope>
    <source>
        <tissue evidence="3">Shoot tip</tissue>
    </source>
</reference>
<evidence type="ECO:0000313" key="4">
    <source>
        <dbReference type="Proteomes" id="UP001151532"/>
    </source>
</evidence>
<evidence type="ECO:0008006" key="5">
    <source>
        <dbReference type="Google" id="ProtNLM"/>
    </source>
</evidence>
<organism evidence="3 4">
    <name type="scientific">Salix purpurea</name>
    <name type="common">Purple osier willow</name>
    <dbReference type="NCBI Taxonomy" id="77065"/>
    <lineage>
        <taxon>Eukaryota</taxon>
        <taxon>Viridiplantae</taxon>
        <taxon>Streptophyta</taxon>
        <taxon>Embryophyta</taxon>
        <taxon>Tracheophyta</taxon>
        <taxon>Spermatophyta</taxon>
        <taxon>Magnoliopsida</taxon>
        <taxon>eudicotyledons</taxon>
        <taxon>Gunneridae</taxon>
        <taxon>Pentapetalae</taxon>
        <taxon>rosids</taxon>
        <taxon>fabids</taxon>
        <taxon>Malpighiales</taxon>
        <taxon>Salicaceae</taxon>
        <taxon>Saliceae</taxon>
        <taxon>Salix</taxon>
    </lineage>
</organism>
<dbReference type="Proteomes" id="UP001151532">
    <property type="component" value="Chromosome 9"/>
</dbReference>
<dbReference type="EMBL" id="JAPFFK010000018">
    <property type="protein sequence ID" value="KAJ6692195.1"/>
    <property type="molecule type" value="Genomic_DNA"/>
</dbReference>
<dbReference type="Gene3D" id="1.25.40.10">
    <property type="entry name" value="Tetratricopeptide repeat domain"/>
    <property type="match status" value="1"/>
</dbReference>
<proteinExistence type="predicted"/>
<dbReference type="InterPro" id="IPR002885">
    <property type="entry name" value="PPR_rpt"/>
</dbReference>
<keyword evidence="1" id="KW-0677">Repeat</keyword>
<dbReference type="PROSITE" id="PS51375">
    <property type="entry name" value="PPR"/>
    <property type="match status" value="1"/>
</dbReference>
<comment type="caution">
    <text evidence="3">The sequence shown here is derived from an EMBL/GenBank/DDBJ whole genome shotgun (WGS) entry which is preliminary data.</text>
</comment>